<feature type="region of interest" description="Disordered" evidence="1">
    <location>
        <begin position="20"/>
        <end position="40"/>
    </location>
</feature>
<dbReference type="Proteomes" id="UP001501005">
    <property type="component" value="Unassembled WGS sequence"/>
</dbReference>
<evidence type="ECO:0000313" key="2">
    <source>
        <dbReference type="EMBL" id="GAA0932441.1"/>
    </source>
</evidence>
<sequence>MSTGTMTPVEAELHEPTAVAPGVCAPGAPGTSGAGWPPTRSGLSLDLPPRLLDEAFGPGWVVRFEELDLPPVLTHEPTRRFLLDVGLPEQAGDFTLDLDAPLRTPAEYAADEGDHRLALPPAATRLLRLGGLAGDGHAVLDGTTGTLLRWTGGDGALTPLETDVAAFAFTLWQSTRPAPADMTGIDAA</sequence>
<reference evidence="3" key="1">
    <citation type="journal article" date="2019" name="Int. J. Syst. Evol. Microbiol.">
        <title>The Global Catalogue of Microorganisms (GCM) 10K type strain sequencing project: providing services to taxonomists for standard genome sequencing and annotation.</title>
        <authorList>
            <consortium name="The Broad Institute Genomics Platform"/>
            <consortium name="The Broad Institute Genome Sequencing Center for Infectious Disease"/>
            <person name="Wu L."/>
            <person name="Ma J."/>
        </authorList>
    </citation>
    <scope>NUCLEOTIDE SEQUENCE [LARGE SCALE GENOMIC DNA]</scope>
    <source>
        <strain evidence="3">JCM 10673</strain>
    </source>
</reference>
<comment type="caution">
    <text evidence="2">The sequence shown here is derived from an EMBL/GenBank/DDBJ whole genome shotgun (WGS) entry which is preliminary data.</text>
</comment>
<evidence type="ECO:0000256" key="1">
    <source>
        <dbReference type="SAM" id="MobiDB-lite"/>
    </source>
</evidence>
<proteinExistence type="predicted"/>
<evidence type="ECO:0000313" key="3">
    <source>
        <dbReference type="Proteomes" id="UP001501005"/>
    </source>
</evidence>
<dbReference type="Pfam" id="PF14435">
    <property type="entry name" value="SUKH-4"/>
    <property type="match status" value="1"/>
</dbReference>
<dbReference type="EMBL" id="BAAAHG010000090">
    <property type="protein sequence ID" value="GAA0932441.1"/>
    <property type="molecule type" value="Genomic_DNA"/>
</dbReference>
<accession>A0ABP4AAR3</accession>
<gene>
    <name evidence="2" type="ORF">GCM10009549_56480</name>
</gene>
<keyword evidence="3" id="KW-1185">Reference proteome</keyword>
<organism evidence="2 3">
    <name type="scientific">Streptomyces thermoalcalitolerans</name>
    <dbReference type="NCBI Taxonomy" id="65605"/>
    <lineage>
        <taxon>Bacteria</taxon>
        <taxon>Bacillati</taxon>
        <taxon>Actinomycetota</taxon>
        <taxon>Actinomycetes</taxon>
        <taxon>Kitasatosporales</taxon>
        <taxon>Streptomycetaceae</taxon>
        <taxon>Streptomyces</taxon>
    </lineage>
</organism>
<evidence type="ECO:0008006" key="4">
    <source>
        <dbReference type="Google" id="ProtNLM"/>
    </source>
</evidence>
<name>A0ABP4AAR3_9ACTN</name>
<protein>
    <recommendedName>
        <fullName evidence="4">SUKH-4 immunity protein of toxin-antitoxin system</fullName>
    </recommendedName>
</protein>
<feature type="compositionally biased region" description="Low complexity" evidence="1">
    <location>
        <begin position="20"/>
        <end position="31"/>
    </location>
</feature>
<dbReference type="RefSeq" id="WP_344054917.1">
    <property type="nucleotide sequence ID" value="NZ_BAAAHG010000090.1"/>
</dbReference>
<dbReference type="InterPro" id="IPR025851">
    <property type="entry name" value="SUKH-4"/>
</dbReference>